<evidence type="ECO:0000313" key="1">
    <source>
        <dbReference type="EMBL" id="JAD65567.1"/>
    </source>
</evidence>
<organism evidence="1">
    <name type="scientific">Arundo donax</name>
    <name type="common">Giant reed</name>
    <name type="synonym">Donax arundinaceus</name>
    <dbReference type="NCBI Taxonomy" id="35708"/>
    <lineage>
        <taxon>Eukaryota</taxon>
        <taxon>Viridiplantae</taxon>
        <taxon>Streptophyta</taxon>
        <taxon>Embryophyta</taxon>
        <taxon>Tracheophyta</taxon>
        <taxon>Spermatophyta</taxon>
        <taxon>Magnoliopsida</taxon>
        <taxon>Liliopsida</taxon>
        <taxon>Poales</taxon>
        <taxon>Poaceae</taxon>
        <taxon>PACMAD clade</taxon>
        <taxon>Arundinoideae</taxon>
        <taxon>Arundineae</taxon>
        <taxon>Arundo</taxon>
    </lineage>
</organism>
<dbReference type="AlphaFoldDB" id="A0A0A9C223"/>
<reference evidence="1" key="2">
    <citation type="journal article" date="2015" name="Data Brief">
        <title>Shoot transcriptome of the giant reed, Arundo donax.</title>
        <authorList>
            <person name="Barrero R.A."/>
            <person name="Guerrero F.D."/>
            <person name="Moolhuijzen P."/>
            <person name="Goolsby J.A."/>
            <person name="Tidwell J."/>
            <person name="Bellgard S.E."/>
            <person name="Bellgard M.I."/>
        </authorList>
    </citation>
    <scope>NUCLEOTIDE SEQUENCE</scope>
    <source>
        <tissue evidence="1">Shoot tissue taken approximately 20 cm above the soil surface</tissue>
    </source>
</reference>
<protein>
    <submittedName>
        <fullName evidence="1">Uncharacterized protein</fullName>
    </submittedName>
</protein>
<accession>A0A0A9C223</accession>
<proteinExistence type="predicted"/>
<name>A0A0A9C223_ARUDO</name>
<reference evidence="1" key="1">
    <citation type="submission" date="2014-09" db="EMBL/GenBank/DDBJ databases">
        <authorList>
            <person name="Magalhaes I.L.F."/>
            <person name="Oliveira U."/>
            <person name="Santos F.R."/>
            <person name="Vidigal T.H.D.A."/>
            <person name="Brescovit A.D."/>
            <person name="Santos A.J."/>
        </authorList>
    </citation>
    <scope>NUCLEOTIDE SEQUENCE</scope>
    <source>
        <tissue evidence="1">Shoot tissue taken approximately 20 cm above the soil surface</tissue>
    </source>
</reference>
<sequence length="17" mass="2032">MIWSKILEGIIIPRFES</sequence>
<dbReference type="EMBL" id="GBRH01232328">
    <property type="protein sequence ID" value="JAD65567.1"/>
    <property type="molecule type" value="Transcribed_RNA"/>
</dbReference>